<accession>A0ABW1ZV58</accession>
<reference evidence="2" key="1">
    <citation type="journal article" date="2019" name="Int. J. Syst. Evol. Microbiol.">
        <title>The Global Catalogue of Microorganisms (GCM) 10K type strain sequencing project: providing services to taxonomists for standard genome sequencing and annotation.</title>
        <authorList>
            <consortium name="The Broad Institute Genomics Platform"/>
            <consortium name="The Broad Institute Genome Sequencing Center for Infectious Disease"/>
            <person name="Wu L."/>
            <person name="Ma J."/>
        </authorList>
    </citation>
    <scope>NUCLEOTIDE SEQUENCE [LARGE SCALE GENOMIC DNA]</scope>
    <source>
        <strain evidence="2">CCUG 63830</strain>
    </source>
</reference>
<organism evidence="1 2">
    <name type="scientific">Deinococcus multiflagellatus</name>
    <dbReference type="NCBI Taxonomy" id="1656887"/>
    <lineage>
        <taxon>Bacteria</taxon>
        <taxon>Thermotogati</taxon>
        <taxon>Deinococcota</taxon>
        <taxon>Deinococci</taxon>
        <taxon>Deinococcales</taxon>
        <taxon>Deinococcaceae</taxon>
        <taxon>Deinococcus</taxon>
    </lineage>
</organism>
<dbReference type="Proteomes" id="UP001596317">
    <property type="component" value="Unassembled WGS sequence"/>
</dbReference>
<dbReference type="RefSeq" id="WP_380059306.1">
    <property type="nucleotide sequence ID" value="NZ_JBHSWB010000004.1"/>
</dbReference>
<proteinExistence type="predicted"/>
<evidence type="ECO:0000313" key="2">
    <source>
        <dbReference type="Proteomes" id="UP001596317"/>
    </source>
</evidence>
<evidence type="ECO:0000313" key="1">
    <source>
        <dbReference type="EMBL" id="MFC6663652.1"/>
    </source>
</evidence>
<comment type="caution">
    <text evidence="1">The sequence shown here is derived from an EMBL/GenBank/DDBJ whole genome shotgun (WGS) entry which is preliminary data.</text>
</comment>
<sequence>MSEARVISHAKHPQITELNISQLGLISATKRLSLKAWEATALQGGSPVR</sequence>
<gene>
    <name evidence="1" type="ORF">ACFP90_26935</name>
</gene>
<dbReference type="EMBL" id="JBHSWB010000004">
    <property type="protein sequence ID" value="MFC6663652.1"/>
    <property type="molecule type" value="Genomic_DNA"/>
</dbReference>
<name>A0ABW1ZV58_9DEIO</name>
<protein>
    <submittedName>
        <fullName evidence="1">Uncharacterized protein</fullName>
    </submittedName>
</protein>
<keyword evidence="2" id="KW-1185">Reference proteome</keyword>